<dbReference type="PANTHER" id="PTHR47481:SF22">
    <property type="entry name" value="RETROTRANSPOSON GAG DOMAIN-CONTAINING PROTEIN"/>
    <property type="match status" value="1"/>
</dbReference>
<accession>A0ABD1NQ57</accession>
<proteinExistence type="predicted"/>
<reference evidence="4" key="2">
    <citation type="submission" date="2024-07" db="EMBL/GenBank/DDBJ databases">
        <title>Two chromosome-level genome assemblies of Korean endemic species Abeliophyllum distichum and Forsythia ovata (Oleaceae).</title>
        <authorList>
            <person name="Jang H."/>
        </authorList>
    </citation>
    <scope>NUCLEOTIDE SEQUENCE [LARGE SCALE GENOMIC DNA]</scope>
</reference>
<dbReference type="EMBL" id="JBFOLK010000008">
    <property type="protein sequence ID" value="KAL2492215.1"/>
    <property type="molecule type" value="Genomic_DNA"/>
</dbReference>
<evidence type="ECO:0000313" key="1">
    <source>
        <dbReference type="EMBL" id="KAL2453494.1"/>
    </source>
</evidence>
<reference evidence="1" key="1">
    <citation type="submission" date="2024-07" db="EMBL/GenBank/DDBJ databases">
        <title>Two chromosome-level genome assemblies of Korean endemic species Abeliophyllum distichum and Forsythia ovata (Oleaceae).</title>
        <authorList>
            <person name="Mun J.H."/>
        </authorList>
    </citation>
    <scope>NUCLEOTIDE SEQUENCE</scope>
    <source>
        <strain evidence="1">KNKB198505000391</strain>
        <tissue evidence="1">Leaf</tissue>
    </source>
</reference>
<gene>
    <name evidence="3" type="ORF">Adt_27843</name>
    <name evidence="2" type="ORF">Adt_48297</name>
    <name evidence="1" type="ORF">Adt_49008</name>
</gene>
<keyword evidence="4" id="KW-1185">Reference proteome</keyword>
<name>A0ABD1NQ57_9LAMI</name>
<evidence type="ECO:0000313" key="4">
    <source>
        <dbReference type="Proteomes" id="UP001604336"/>
    </source>
</evidence>
<organism evidence="1 4">
    <name type="scientific">Abeliophyllum distichum</name>
    <dbReference type="NCBI Taxonomy" id="126358"/>
    <lineage>
        <taxon>Eukaryota</taxon>
        <taxon>Viridiplantae</taxon>
        <taxon>Streptophyta</taxon>
        <taxon>Embryophyta</taxon>
        <taxon>Tracheophyta</taxon>
        <taxon>Spermatophyta</taxon>
        <taxon>Magnoliopsida</taxon>
        <taxon>eudicotyledons</taxon>
        <taxon>Gunneridae</taxon>
        <taxon>Pentapetalae</taxon>
        <taxon>asterids</taxon>
        <taxon>lamiids</taxon>
        <taxon>Lamiales</taxon>
        <taxon>Oleaceae</taxon>
        <taxon>Forsythieae</taxon>
        <taxon>Abeliophyllum</taxon>
    </lineage>
</organism>
<evidence type="ECO:0000313" key="2">
    <source>
        <dbReference type="EMBL" id="KAL2454202.1"/>
    </source>
</evidence>
<dbReference type="EMBL" id="JBFOLK010000444">
    <property type="protein sequence ID" value="KAL2454202.1"/>
    <property type="molecule type" value="Genomic_DNA"/>
</dbReference>
<dbReference type="PANTHER" id="PTHR47481">
    <property type="match status" value="1"/>
</dbReference>
<comment type="caution">
    <text evidence="1">The sequence shown here is derived from an EMBL/GenBank/DDBJ whole genome shotgun (WGS) entry which is preliminary data.</text>
</comment>
<evidence type="ECO:0000313" key="3">
    <source>
        <dbReference type="EMBL" id="KAL2492215.1"/>
    </source>
</evidence>
<protein>
    <submittedName>
        <fullName evidence="1">Uncharacterized protein</fullName>
    </submittedName>
</protein>
<dbReference type="EMBL" id="JBFOLK010000663">
    <property type="protein sequence ID" value="KAL2453494.1"/>
    <property type="molecule type" value="Genomic_DNA"/>
</dbReference>
<dbReference type="Proteomes" id="UP001604336">
    <property type="component" value="Unassembled WGS sequence"/>
</dbReference>
<sequence length="106" mass="12044">MKLYKNNFLLWKNMIMPIIKGHKLETKKCPPEFLESNGVLKLKQTVICSDESYGILNRSRVTFLTGKLQRTIKGSMSIDQYLTTAEQLADNLEIAGKSIAHEDLVT</sequence>
<dbReference type="AlphaFoldDB" id="A0ABD1NQ57"/>